<accession>E8MYK5</accession>
<dbReference type="SUPFAM" id="SSF53756">
    <property type="entry name" value="UDP-Glycosyltransferase/glycogen phosphorylase"/>
    <property type="match status" value="1"/>
</dbReference>
<evidence type="ECO:0000259" key="1">
    <source>
        <dbReference type="Pfam" id="PF00534"/>
    </source>
</evidence>
<protein>
    <submittedName>
        <fullName evidence="3">Glycosyltransferase</fullName>
        <ecNumber evidence="3">2.4.-.-</ecNumber>
    </submittedName>
</protein>
<dbReference type="InterPro" id="IPR001296">
    <property type="entry name" value="Glyco_trans_1"/>
</dbReference>
<dbReference type="PANTHER" id="PTHR45947">
    <property type="entry name" value="SULFOQUINOVOSYL TRANSFERASE SQD2"/>
    <property type="match status" value="1"/>
</dbReference>
<dbReference type="STRING" id="926569.ANT_23150"/>
<keyword evidence="4" id="KW-1185">Reference proteome</keyword>
<dbReference type="HOGENOM" id="CLU_061523_0_0_0"/>
<evidence type="ECO:0000313" key="4">
    <source>
        <dbReference type="Proteomes" id="UP000008922"/>
    </source>
</evidence>
<gene>
    <name evidence="3" type="ordered locus">ANT_23150</name>
</gene>
<dbReference type="InParanoid" id="E8MYK5"/>
<proteinExistence type="predicted"/>
<feature type="domain" description="Glycosyl transferase family 1" evidence="1">
    <location>
        <begin position="189"/>
        <end position="339"/>
    </location>
</feature>
<dbReference type="Proteomes" id="UP000008922">
    <property type="component" value="Chromosome"/>
</dbReference>
<keyword evidence="3" id="KW-0328">Glycosyltransferase</keyword>
<dbReference type="AlphaFoldDB" id="E8MYK5"/>
<dbReference type="GO" id="GO:0016757">
    <property type="term" value="F:glycosyltransferase activity"/>
    <property type="evidence" value="ECO:0007669"/>
    <property type="project" value="UniProtKB-KW"/>
</dbReference>
<dbReference type="EMBL" id="AP012029">
    <property type="protein sequence ID" value="BAJ64341.1"/>
    <property type="molecule type" value="Genomic_DNA"/>
</dbReference>
<dbReference type="eggNOG" id="COG0438">
    <property type="taxonomic scope" value="Bacteria"/>
</dbReference>
<sequence>MSISIPYRVGIQQRVLPAYRAAFFDLLAQACEGGLSVFAGQPRPEEALGQPAVLRKAQHVQAHNLHLGSGRLYTCVQRNLFEWLGQWNPDVLIVEANPRYLSTPAAVRWMHAQHKPVIGWGLGAPPARGFWREVLRERFLRLFDALITYSHSGAEQYRRLGFPQERIFVAPNAVTPRPAEVPPEKPPSFSSGRPMVLFVGRLQARKRVDLLLRACAALPQPLRPRLIVVGEGPERGTLEALANSLYPETLFVGEKRDEELEPYWQMADLFVLPGTGGLAVQQAMAHALPVMVAEADGTQEDLVTPLNGWRLIPGDLDDLTHRLAEALSQPERLREMGRASFRIVAERVNLDEMVAVFAQAMTTVMRTGG</sequence>
<keyword evidence="3" id="KW-0808">Transferase</keyword>
<evidence type="ECO:0000259" key="2">
    <source>
        <dbReference type="Pfam" id="PF13579"/>
    </source>
</evidence>
<dbReference type="Gene3D" id="3.40.50.2000">
    <property type="entry name" value="Glycogen Phosphorylase B"/>
    <property type="match status" value="2"/>
</dbReference>
<dbReference type="Pfam" id="PF00534">
    <property type="entry name" value="Glycos_transf_1"/>
    <property type="match status" value="1"/>
</dbReference>
<dbReference type="InterPro" id="IPR050194">
    <property type="entry name" value="Glycosyltransferase_grp1"/>
</dbReference>
<reference evidence="3 4" key="1">
    <citation type="submission" date="2010-12" db="EMBL/GenBank/DDBJ databases">
        <title>Whole genome sequence of Anaerolinea thermophila UNI-1.</title>
        <authorList>
            <person name="Narita-Yamada S."/>
            <person name="Kishi E."/>
            <person name="Watanabe Y."/>
            <person name="Takasaki K."/>
            <person name="Ankai A."/>
            <person name="Oguchi A."/>
            <person name="Fukui S."/>
            <person name="Takahashi M."/>
            <person name="Yashiro I."/>
            <person name="Hosoyama A."/>
            <person name="Sekiguchi Y."/>
            <person name="Hanada S."/>
            <person name="Fujita N."/>
        </authorList>
    </citation>
    <scope>NUCLEOTIDE SEQUENCE [LARGE SCALE GENOMIC DNA]</scope>
    <source>
        <strain evidence="4">DSM 14523 / JCM 11388 / NBRC 100420 / UNI-1</strain>
    </source>
</reference>
<organism evidence="3 4">
    <name type="scientific">Anaerolinea thermophila (strain DSM 14523 / JCM 11388 / NBRC 100420 / UNI-1)</name>
    <dbReference type="NCBI Taxonomy" id="926569"/>
    <lineage>
        <taxon>Bacteria</taxon>
        <taxon>Bacillati</taxon>
        <taxon>Chloroflexota</taxon>
        <taxon>Anaerolineae</taxon>
        <taxon>Anaerolineales</taxon>
        <taxon>Anaerolineaceae</taxon>
        <taxon>Anaerolinea</taxon>
    </lineage>
</organism>
<dbReference type="OrthoDB" id="9802525at2"/>
<dbReference type="KEGG" id="atm:ANT_23150"/>
<dbReference type="CDD" id="cd03801">
    <property type="entry name" value="GT4_PimA-like"/>
    <property type="match status" value="1"/>
</dbReference>
<dbReference type="PANTHER" id="PTHR45947:SF3">
    <property type="entry name" value="SULFOQUINOVOSYL TRANSFERASE SQD2"/>
    <property type="match status" value="1"/>
</dbReference>
<dbReference type="Pfam" id="PF13579">
    <property type="entry name" value="Glyco_trans_4_4"/>
    <property type="match status" value="1"/>
</dbReference>
<name>E8MYK5_ANATU</name>
<feature type="domain" description="Glycosyltransferase subfamily 4-like N-terminal" evidence="2">
    <location>
        <begin position="58"/>
        <end position="172"/>
    </location>
</feature>
<dbReference type="RefSeq" id="WP_013560708.1">
    <property type="nucleotide sequence ID" value="NC_014960.1"/>
</dbReference>
<dbReference type="EC" id="2.4.-.-" evidence="3"/>
<evidence type="ECO:0000313" key="3">
    <source>
        <dbReference type="EMBL" id="BAJ64341.1"/>
    </source>
</evidence>
<dbReference type="InterPro" id="IPR028098">
    <property type="entry name" value="Glyco_trans_4-like_N"/>
</dbReference>